<dbReference type="AlphaFoldDB" id="A0A022S014"/>
<gene>
    <name evidence="3" type="ORF">MIMGU_mgv1a026325mg</name>
</gene>
<protein>
    <recommendedName>
        <fullName evidence="5">Pre-rRNA-processing protein TSR2 homolog</fullName>
    </recommendedName>
</protein>
<evidence type="ECO:0000256" key="2">
    <source>
        <dbReference type="ARBA" id="ARBA00022552"/>
    </source>
</evidence>
<proteinExistence type="inferred from homology"/>
<dbReference type="GO" id="GO:0000462">
    <property type="term" value="P:maturation of SSU-rRNA from tricistronic rRNA transcript (SSU-rRNA, 5.8S rRNA, LSU-rRNA)"/>
    <property type="evidence" value="ECO:0000318"/>
    <property type="project" value="GO_Central"/>
</dbReference>
<organism evidence="3 4">
    <name type="scientific">Erythranthe guttata</name>
    <name type="common">Yellow monkey flower</name>
    <name type="synonym">Mimulus guttatus</name>
    <dbReference type="NCBI Taxonomy" id="4155"/>
    <lineage>
        <taxon>Eukaryota</taxon>
        <taxon>Viridiplantae</taxon>
        <taxon>Streptophyta</taxon>
        <taxon>Embryophyta</taxon>
        <taxon>Tracheophyta</taxon>
        <taxon>Spermatophyta</taxon>
        <taxon>Magnoliopsida</taxon>
        <taxon>eudicotyledons</taxon>
        <taxon>Gunneridae</taxon>
        <taxon>Pentapetalae</taxon>
        <taxon>asterids</taxon>
        <taxon>lamiids</taxon>
        <taxon>Lamiales</taxon>
        <taxon>Phrymaceae</taxon>
        <taxon>Erythranthe</taxon>
    </lineage>
</organism>
<name>A0A022S014_ERYGU</name>
<comment type="similarity">
    <text evidence="1">Belongs to the TSR2 family.</text>
</comment>
<evidence type="ECO:0008006" key="5">
    <source>
        <dbReference type="Google" id="ProtNLM"/>
    </source>
</evidence>
<sequence length="111" mass="12469">MESVDGKFTVTGVEERIWKLLSKWKALAMAVENQWGGPDSILKSQKLASDVLSCLFLSKGEVKVEDLENLLHESLLLSFNTEIEDGSIDQVAEQLMNIREEYLQGNINIIS</sequence>
<feature type="non-terminal residue" evidence="3">
    <location>
        <position position="111"/>
    </location>
</feature>
<dbReference type="STRING" id="4155.A0A022S014"/>
<dbReference type="eggNOG" id="KOG4032">
    <property type="taxonomic scope" value="Eukaryota"/>
</dbReference>
<keyword evidence="2" id="KW-0698">rRNA processing</keyword>
<keyword evidence="4" id="KW-1185">Reference proteome</keyword>
<evidence type="ECO:0000313" key="4">
    <source>
        <dbReference type="Proteomes" id="UP000030748"/>
    </source>
</evidence>
<dbReference type="Pfam" id="PF10273">
    <property type="entry name" value="WGG"/>
    <property type="match status" value="1"/>
</dbReference>
<evidence type="ECO:0000256" key="1">
    <source>
        <dbReference type="ARBA" id="ARBA00006524"/>
    </source>
</evidence>
<accession>A0A022S014</accession>
<reference evidence="3 4" key="1">
    <citation type="journal article" date="2013" name="Proc. Natl. Acad. Sci. U.S.A.">
        <title>Fine-scale variation in meiotic recombination in Mimulus inferred from population shotgun sequencing.</title>
        <authorList>
            <person name="Hellsten U."/>
            <person name="Wright K.M."/>
            <person name="Jenkins J."/>
            <person name="Shu S."/>
            <person name="Yuan Y."/>
            <person name="Wessler S.R."/>
            <person name="Schmutz J."/>
            <person name="Willis J.H."/>
            <person name="Rokhsar D.S."/>
        </authorList>
    </citation>
    <scope>NUCLEOTIDE SEQUENCE [LARGE SCALE GENOMIC DNA]</scope>
    <source>
        <strain evidence="4">cv. DUN x IM62</strain>
    </source>
</reference>
<dbReference type="PANTHER" id="PTHR21250">
    <property type="entry name" value="PRE-RRNA-PROCESSING PROTEIN TSR2 HOMOLOG"/>
    <property type="match status" value="1"/>
</dbReference>
<dbReference type="InterPro" id="IPR019398">
    <property type="entry name" value="Pre-rRNA_process_TSR2"/>
</dbReference>
<dbReference type="PhylomeDB" id="A0A022S014"/>
<dbReference type="GO" id="GO:0005634">
    <property type="term" value="C:nucleus"/>
    <property type="evidence" value="ECO:0000318"/>
    <property type="project" value="GO_Central"/>
</dbReference>
<dbReference type="EMBL" id="KI630180">
    <property type="protein sequence ID" value="EYU45659.1"/>
    <property type="molecule type" value="Genomic_DNA"/>
</dbReference>
<evidence type="ECO:0000313" key="3">
    <source>
        <dbReference type="EMBL" id="EYU45659.1"/>
    </source>
</evidence>
<dbReference type="Proteomes" id="UP000030748">
    <property type="component" value="Unassembled WGS sequence"/>
</dbReference>